<organism evidence="2 3">
    <name type="scientific">Ceratitis capitata</name>
    <name type="common">Mediterranean fruit fly</name>
    <name type="synonym">Tephritis capitata</name>
    <dbReference type="NCBI Taxonomy" id="7213"/>
    <lineage>
        <taxon>Eukaryota</taxon>
        <taxon>Metazoa</taxon>
        <taxon>Ecdysozoa</taxon>
        <taxon>Arthropoda</taxon>
        <taxon>Hexapoda</taxon>
        <taxon>Insecta</taxon>
        <taxon>Pterygota</taxon>
        <taxon>Neoptera</taxon>
        <taxon>Endopterygota</taxon>
        <taxon>Diptera</taxon>
        <taxon>Brachycera</taxon>
        <taxon>Muscomorpha</taxon>
        <taxon>Tephritoidea</taxon>
        <taxon>Tephritidae</taxon>
        <taxon>Ceratitis</taxon>
        <taxon>Ceratitis</taxon>
    </lineage>
</organism>
<keyword evidence="3" id="KW-1185">Reference proteome</keyword>
<gene>
    <name evidence="2" type="ORF">CCAP1982_LOCUS10809</name>
</gene>
<feature type="chain" id="PRO_5032413502" evidence="1">
    <location>
        <begin position="20"/>
        <end position="86"/>
    </location>
</feature>
<name>A0A811UT19_CERCA</name>
<keyword evidence="1" id="KW-0732">Signal</keyword>
<dbReference type="OrthoDB" id="1735038at2759"/>
<evidence type="ECO:0000313" key="2">
    <source>
        <dbReference type="EMBL" id="CAD7002319.1"/>
    </source>
</evidence>
<proteinExistence type="predicted"/>
<protein>
    <submittedName>
        <fullName evidence="2">(Mediterranean fruit fly) hypothetical protein</fullName>
    </submittedName>
</protein>
<comment type="caution">
    <text evidence="2">The sequence shown here is derived from an EMBL/GenBank/DDBJ whole genome shotgun (WGS) entry which is preliminary data.</text>
</comment>
<sequence length="86" mass="10170">MKSAAVFLLIFVLINIVYSNELSQYQDDHPSSGEPSKLNLANKTLEPEENWFEQKLDHFNTINEYIIWKQNISMLKTYYLLLEKKS</sequence>
<dbReference type="Proteomes" id="UP000606786">
    <property type="component" value="Unassembled WGS sequence"/>
</dbReference>
<reference evidence="2" key="1">
    <citation type="submission" date="2020-11" db="EMBL/GenBank/DDBJ databases">
        <authorList>
            <person name="Whitehead M."/>
        </authorList>
    </citation>
    <scope>NUCLEOTIDE SEQUENCE</scope>
    <source>
        <strain evidence="2">EGII</strain>
    </source>
</reference>
<accession>A0A811UT19</accession>
<dbReference type="AlphaFoldDB" id="A0A811UT19"/>
<evidence type="ECO:0000256" key="1">
    <source>
        <dbReference type="SAM" id="SignalP"/>
    </source>
</evidence>
<dbReference type="EMBL" id="CAJHJT010000034">
    <property type="protein sequence ID" value="CAD7002319.1"/>
    <property type="molecule type" value="Genomic_DNA"/>
</dbReference>
<evidence type="ECO:0000313" key="3">
    <source>
        <dbReference type="Proteomes" id="UP000606786"/>
    </source>
</evidence>
<feature type="signal peptide" evidence="1">
    <location>
        <begin position="1"/>
        <end position="19"/>
    </location>
</feature>